<proteinExistence type="predicted"/>
<name>A0A1Y2L9P7_9PROT</name>
<keyword evidence="1" id="KW-0812">Transmembrane</keyword>
<dbReference type="Proteomes" id="UP000193396">
    <property type="component" value="Unassembled WGS sequence"/>
</dbReference>
<accession>A0A1Y2L9P7</accession>
<dbReference type="AlphaFoldDB" id="A0A1Y2L9P7"/>
<keyword evidence="1" id="KW-0472">Membrane</keyword>
<keyword evidence="3" id="KW-1185">Reference proteome</keyword>
<evidence type="ECO:0000313" key="3">
    <source>
        <dbReference type="Proteomes" id="UP000193396"/>
    </source>
</evidence>
<dbReference type="EMBL" id="JFKB01000020">
    <property type="protein sequence ID" value="OSQ44301.1"/>
    <property type="molecule type" value="Genomic_DNA"/>
</dbReference>
<organism evidence="2 3">
    <name type="scientific">Thalassospira alkalitolerans</name>
    <dbReference type="NCBI Taxonomy" id="1293890"/>
    <lineage>
        <taxon>Bacteria</taxon>
        <taxon>Pseudomonadati</taxon>
        <taxon>Pseudomonadota</taxon>
        <taxon>Alphaproteobacteria</taxon>
        <taxon>Rhodospirillales</taxon>
        <taxon>Thalassospiraceae</taxon>
        <taxon>Thalassospira</taxon>
    </lineage>
</organism>
<evidence type="ECO:0000313" key="2">
    <source>
        <dbReference type="EMBL" id="OSQ44301.1"/>
    </source>
</evidence>
<comment type="caution">
    <text evidence="2">The sequence shown here is derived from an EMBL/GenBank/DDBJ whole genome shotgun (WGS) entry which is preliminary data.</text>
</comment>
<keyword evidence="1" id="KW-1133">Transmembrane helix</keyword>
<feature type="transmembrane region" description="Helical" evidence="1">
    <location>
        <begin position="172"/>
        <end position="193"/>
    </location>
</feature>
<reference evidence="2 3" key="1">
    <citation type="submission" date="2014-03" db="EMBL/GenBank/DDBJ databases">
        <title>The draft genome sequence of Thalassospira alkalitolerans JCM 18968.</title>
        <authorList>
            <person name="Lai Q."/>
            <person name="Shao Z."/>
        </authorList>
    </citation>
    <scope>NUCLEOTIDE SEQUENCE [LARGE SCALE GENOMIC DNA]</scope>
    <source>
        <strain evidence="2 3">JCM 18968</strain>
    </source>
</reference>
<dbReference type="STRING" id="1293890.TALK_19365"/>
<sequence length="199" mass="22680">MLRFFVPVFAIIAASLFAVWPSFALEGDTGKIEKISKQVRVQIAELDQQLQAYLSDALEQFGDRPIECGGNIDKKSLSDCMREDYGDLAQPALSIVRNNKADDNPMDELAATEERFAMFNERLNKINDLLSRAGAKLYRTSFDITPEMDQLRRQVIVYVERKQEYNLRLKQAMLIGAVAVALIFIFALIFLLLRRVRAN</sequence>
<evidence type="ECO:0000256" key="1">
    <source>
        <dbReference type="SAM" id="Phobius"/>
    </source>
</evidence>
<dbReference type="OrthoDB" id="7354241at2"/>
<protein>
    <submittedName>
        <fullName evidence="2">Uncharacterized protein</fullName>
    </submittedName>
</protein>
<dbReference type="RefSeq" id="WP_085620806.1">
    <property type="nucleotide sequence ID" value="NZ_CAXBPE010000024.1"/>
</dbReference>
<gene>
    <name evidence="2" type="ORF">TALK_19365</name>
</gene>